<evidence type="ECO:0000313" key="2">
    <source>
        <dbReference type="Proteomes" id="UP001156666"/>
    </source>
</evidence>
<dbReference type="Proteomes" id="UP001156666">
    <property type="component" value="Unassembled WGS sequence"/>
</dbReference>
<dbReference type="RefSeq" id="WP_235292926.1">
    <property type="nucleotide sequence ID" value="NZ_BSOH01000023.1"/>
</dbReference>
<proteinExistence type="predicted"/>
<dbReference type="AlphaFoldDB" id="A0AA37SUE1"/>
<dbReference type="EMBL" id="BSOH01000023">
    <property type="protein sequence ID" value="GLR18981.1"/>
    <property type="molecule type" value="Genomic_DNA"/>
</dbReference>
<protein>
    <submittedName>
        <fullName evidence="1">Uncharacterized protein</fullName>
    </submittedName>
</protein>
<comment type="caution">
    <text evidence="1">The sequence shown here is derived from an EMBL/GenBank/DDBJ whole genome shotgun (WGS) entry which is preliminary data.</text>
</comment>
<evidence type="ECO:0000313" key="1">
    <source>
        <dbReference type="EMBL" id="GLR18981.1"/>
    </source>
</evidence>
<accession>A0AA37SUE1</accession>
<gene>
    <name evidence="1" type="ORF">GCM10007940_35970</name>
</gene>
<reference evidence="1" key="2">
    <citation type="submission" date="2023-01" db="EMBL/GenBank/DDBJ databases">
        <title>Draft genome sequence of Portibacter lacus strain NBRC 108769.</title>
        <authorList>
            <person name="Sun Q."/>
            <person name="Mori K."/>
        </authorList>
    </citation>
    <scope>NUCLEOTIDE SEQUENCE</scope>
    <source>
        <strain evidence="1">NBRC 108769</strain>
    </source>
</reference>
<reference evidence="1" key="1">
    <citation type="journal article" date="2014" name="Int. J. Syst. Evol. Microbiol.">
        <title>Complete genome sequence of Corynebacterium casei LMG S-19264T (=DSM 44701T), isolated from a smear-ripened cheese.</title>
        <authorList>
            <consortium name="US DOE Joint Genome Institute (JGI-PGF)"/>
            <person name="Walter F."/>
            <person name="Albersmeier A."/>
            <person name="Kalinowski J."/>
            <person name="Ruckert C."/>
        </authorList>
    </citation>
    <scope>NUCLEOTIDE SEQUENCE</scope>
    <source>
        <strain evidence="1">NBRC 108769</strain>
    </source>
</reference>
<keyword evidence="2" id="KW-1185">Reference proteome</keyword>
<name>A0AA37SUE1_9BACT</name>
<organism evidence="1 2">
    <name type="scientific">Portibacter lacus</name>
    <dbReference type="NCBI Taxonomy" id="1099794"/>
    <lineage>
        <taxon>Bacteria</taxon>
        <taxon>Pseudomonadati</taxon>
        <taxon>Bacteroidota</taxon>
        <taxon>Saprospiria</taxon>
        <taxon>Saprospirales</taxon>
        <taxon>Haliscomenobacteraceae</taxon>
        <taxon>Portibacter</taxon>
    </lineage>
</organism>
<sequence length="467" mass="54941">MRAILIIGFVSLFYSSLLGQRVTVSEDINLRSDYMYDILGKVDDKILLYRDKGFNHVLQVFDENLWEKESIELNFEKKRVTALGLLSGESDFTFFYTYRRKGDQVLACRKFDADGSLLDTTTLTTTNSLLNYQKYFFAFSKNKRYASIFSFEKENAIKVFMFDTQKMEVTWSNIYAFDFAFIRRDFREFMVSDNGGGVIVFKREEFKIGKPDERIEAYYMASTQGLITQQIIPFGDKYIVDYGIEYDNTNEKFVIAGLYGDKFRSRADGYFMMVDGSLRYIPFRSDLFTELEKNSKRKVNFLEDYVVADIIVREDGGVLMVSEMERQFSRKSNMVEGRRQSFDMRAYVDYYNEDMVVTSIHPTGDLHWQRVLRKKQFSQDDGGFFSSFFAFKSPTELRLIFNDEIRQDNTVSEYIINPIGDNERNIVMNTEYQKLKLRFREAIQISPRDFIVPSERNSKFNLVKVSF</sequence>